<evidence type="ECO:0000313" key="3">
    <source>
        <dbReference type="Proteomes" id="UP001501326"/>
    </source>
</evidence>
<dbReference type="SUPFAM" id="SSF48239">
    <property type="entry name" value="Terpenoid cyclases/Protein prenyltransferases"/>
    <property type="match status" value="1"/>
</dbReference>
<dbReference type="InterPro" id="IPR008930">
    <property type="entry name" value="Terpenoid_cyclase/PrenylTrfase"/>
</dbReference>
<feature type="compositionally biased region" description="Low complexity" evidence="1">
    <location>
        <begin position="107"/>
        <end position="127"/>
    </location>
</feature>
<accession>A0ABN3ULP3</accession>
<protein>
    <recommendedName>
        <fullName evidence="4">Squalene cyclase</fullName>
    </recommendedName>
</protein>
<sequence>MGPMNDQAAPLPRAAPMAKDDPVVQWLLQGDPAIRWQVLRDLVGASEAEVATERARVEHEGWGARLLAQRAPDGLWANGACFPGTAAFAEATARALAAGEPPPPFPSTEGESTEAPTEAPTDAPADAPTDESGAEPGQPWTATYPVLLDLCHLGVPPGGPALQETAHLVERNCRWEYDGLPFFAGEVDCCINAGTILIGTYLGVDVDLPVQRLVADQMPDGGWNCWATTRPAPSSFASTLDVVDALLRWERWTGGSDEVRRARAKGEEYLLRRNLFRSARTGEVVDPEWALFSYPPRWHYDLLKATEYFALRGGTPDPRLAEAVEHVRSKRQGDGRWLLENTHAGEVHFRFEEPDGGPSRWNTLRALRVLRWYDASAPSVSASQAR</sequence>
<dbReference type="Proteomes" id="UP001501326">
    <property type="component" value="Unassembled WGS sequence"/>
</dbReference>
<name>A0ABN3ULP3_9MICO</name>
<evidence type="ECO:0000313" key="2">
    <source>
        <dbReference type="EMBL" id="GAA2734611.1"/>
    </source>
</evidence>
<feature type="region of interest" description="Disordered" evidence="1">
    <location>
        <begin position="97"/>
        <end position="139"/>
    </location>
</feature>
<dbReference type="EMBL" id="BAAARN010000001">
    <property type="protein sequence ID" value="GAA2734611.1"/>
    <property type="molecule type" value="Genomic_DNA"/>
</dbReference>
<proteinExistence type="predicted"/>
<keyword evidence="3" id="KW-1185">Reference proteome</keyword>
<dbReference type="Gene3D" id="1.50.10.20">
    <property type="match status" value="1"/>
</dbReference>
<reference evidence="2 3" key="1">
    <citation type="journal article" date="2019" name="Int. J. Syst. Evol. Microbiol.">
        <title>The Global Catalogue of Microorganisms (GCM) 10K type strain sequencing project: providing services to taxonomists for standard genome sequencing and annotation.</title>
        <authorList>
            <consortium name="The Broad Institute Genomics Platform"/>
            <consortium name="The Broad Institute Genome Sequencing Center for Infectious Disease"/>
            <person name="Wu L."/>
            <person name="Ma J."/>
        </authorList>
    </citation>
    <scope>NUCLEOTIDE SEQUENCE [LARGE SCALE GENOMIC DNA]</scope>
    <source>
        <strain evidence="2 3">JCM 16378</strain>
    </source>
</reference>
<evidence type="ECO:0008006" key="4">
    <source>
        <dbReference type="Google" id="ProtNLM"/>
    </source>
</evidence>
<gene>
    <name evidence="2" type="ORF">GCM10009867_15080</name>
</gene>
<comment type="caution">
    <text evidence="2">The sequence shown here is derived from an EMBL/GenBank/DDBJ whole genome shotgun (WGS) entry which is preliminary data.</text>
</comment>
<evidence type="ECO:0000256" key="1">
    <source>
        <dbReference type="SAM" id="MobiDB-lite"/>
    </source>
</evidence>
<organism evidence="2 3">
    <name type="scientific">Pedococcus aerophilus</name>
    <dbReference type="NCBI Taxonomy" id="436356"/>
    <lineage>
        <taxon>Bacteria</taxon>
        <taxon>Bacillati</taxon>
        <taxon>Actinomycetota</taxon>
        <taxon>Actinomycetes</taxon>
        <taxon>Micrococcales</taxon>
        <taxon>Intrasporangiaceae</taxon>
        <taxon>Pedococcus</taxon>
    </lineage>
</organism>